<feature type="domain" description="HTH tetR-type" evidence="3">
    <location>
        <begin position="4"/>
        <end position="64"/>
    </location>
</feature>
<keyword evidence="5" id="KW-1185">Reference proteome</keyword>
<dbReference type="GO" id="GO:0000976">
    <property type="term" value="F:transcription cis-regulatory region binding"/>
    <property type="evidence" value="ECO:0007669"/>
    <property type="project" value="TreeGrafter"/>
</dbReference>
<dbReference type="Proteomes" id="UP000195514">
    <property type="component" value="Chromosome I"/>
</dbReference>
<keyword evidence="1 2" id="KW-0238">DNA-binding</keyword>
<gene>
    <name evidence="4" type="ORF">CFX1CAM_0147</name>
</gene>
<evidence type="ECO:0000313" key="5">
    <source>
        <dbReference type="Proteomes" id="UP000195514"/>
    </source>
</evidence>
<dbReference type="SUPFAM" id="SSF46689">
    <property type="entry name" value="Homeodomain-like"/>
    <property type="match status" value="1"/>
</dbReference>
<feature type="DNA-binding region" description="H-T-H motif" evidence="2">
    <location>
        <begin position="27"/>
        <end position="46"/>
    </location>
</feature>
<dbReference type="Gene3D" id="1.10.357.10">
    <property type="entry name" value="Tetracycline Repressor, domain 2"/>
    <property type="match status" value="1"/>
</dbReference>
<dbReference type="Pfam" id="PF00440">
    <property type="entry name" value="TetR_N"/>
    <property type="match status" value="1"/>
</dbReference>
<dbReference type="InterPro" id="IPR001647">
    <property type="entry name" value="HTH_TetR"/>
</dbReference>
<evidence type="ECO:0000259" key="3">
    <source>
        <dbReference type="PROSITE" id="PS50977"/>
    </source>
</evidence>
<dbReference type="PROSITE" id="PS50977">
    <property type="entry name" value="HTH_TETR_2"/>
    <property type="match status" value="1"/>
</dbReference>
<sequence length="191" mass="21662">MISMDNRQRLLDCALELFSLRGYDAVGVREVVEAAGVTKPTLYHYFDSKRGLLEALLQREAGRLLAEIVPCAVYQGDLVLTLENILRAYFSFVQTHTECYRMQLGMYFSAPESEGNQAIRPYAAIQHQLLEEVFIQAAENHGNLRGRHARYAAAYLGVVNAVIGLYLNEELQLTDELVYQTVHQFMHGIFS</sequence>
<evidence type="ECO:0000256" key="1">
    <source>
        <dbReference type="ARBA" id="ARBA00023125"/>
    </source>
</evidence>
<protein>
    <submittedName>
        <fullName evidence="4">TetR family transcriptional regulator</fullName>
    </submittedName>
</protein>
<dbReference type="PANTHER" id="PTHR30055:SF226">
    <property type="entry name" value="HTH-TYPE TRANSCRIPTIONAL REGULATOR PKSA"/>
    <property type="match status" value="1"/>
</dbReference>
<dbReference type="PRINTS" id="PR00455">
    <property type="entry name" value="HTHTETR"/>
</dbReference>
<dbReference type="GO" id="GO:0003700">
    <property type="term" value="F:DNA-binding transcription factor activity"/>
    <property type="evidence" value="ECO:0007669"/>
    <property type="project" value="TreeGrafter"/>
</dbReference>
<dbReference type="EMBL" id="LT859958">
    <property type="protein sequence ID" value="SMX53213.1"/>
    <property type="molecule type" value="Genomic_DNA"/>
</dbReference>
<evidence type="ECO:0000313" key="4">
    <source>
        <dbReference type="EMBL" id="SMX53213.1"/>
    </source>
</evidence>
<evidence type="ECO:0000256" key="2">
    <source>
        <dbReference type="PROSITE-ProRule" id="PRU00335"/>
    </source>
</evidence>
<name>A0A1Y6K0N7_9CHLR</name>
<organism evidence="4 5">
    <name type="scientific">Candidatus Brevifilum fermentans</name>
    <dbReference type="NCBI Taxonomy" id="1986204"/>
    <lineage>
        <taxon>Bacteria</taxon>
        <taxon>Bacillati</taxon>
        <taxon>Chloroflexota</taxon>
        <taxon>Anaerolineae</taxon>
        <taxon>Anaerolineales</taxon>
        <taxon>Anaerolineaceae</taxon>
        <taxon>Candidatus Brevifilum</taxon>
    </lineage>
</organism>
<dbReference type="KEGG" id="abat:CFX1CAM_0147"/>
<dbReference type="InterPro" id="IPR009057">
    <property type="entry name" value="Homeodomain-like_sf"/>
</dbReference>
<dbReference type="PANTHER" id="PTHR30055">
    <property type="entry name" value="HTH-TYPE TRANSCRIPTIONAL REGULATOR RUTR"/>
    <property type="match status" value="1"/>
</dbReference>
<reference evidence="5" key="1">
    <citation type="submission" date="2017-05" db="EMBL/GenBank/DDBJ databases">
        <authorList>
            <person name="Kirkegaard R."/>
            <person name="Mcilroy J S."/>
        </authorList>
    </citation>
    <scope>NUCLEOTIDE SEQUENCE [LARGE SCALE GENOMIC DNA]</scope>
</reference>
<proteinExistence type="predicted"/>
<accession>A0A1Y6K0N7</accession>
<dbReference type="AlphaFoldDB" id="A0A1Y6K0N7"/>
<dbReference type="InterPro" id="IPR050109">
    <property type="entry name" value="HTH-type_TetR-like_transc_reg"/>
</dbReference>